<name>A0A699YPE1_HAELA</name>
<feature type="compositionally biased region" description="Basic residues" evidence="1">
    <location>
        <begin position="140"/>
        <end position="149"/>
    </location>
</feature>
<evidence type="ECO:0000256" key="1">
    <source>
        <dbReference type="SAM" id="MobiDB-lite"/>
    </source>
</evidence>
<proteinExistence type="predicted"/>
<accession>A0A699YPE1</accession>
<dbReference type="EMBL" id="BLLF01000403">
    <property type="protein sequence ID" value="GFH11431.1"/>
    <property type="molecule type" value="Genomic_DNA"/>
</dbReference>
<dbReference type="AlphaFoldDB" id="A0A699YPE1"/>
<feature type="chain" id="PRO_5025366642" evidence="2">
    <location>
        <begin position="18"/>
        <end position="161"/>
    </location>
</feature>
<organism evidence="3 4">
    <name type="scientific">Haematococcus lacustris</name>
    <name type="common">Green alga</name>
    <name type="synonym">Haematococcus pluvialis</name>
    <dbReference type="NCBI Taxonomy" id="44745"/>
    <lineage>
        <taxon>Eukaryota</taxon>
        <taxon>Viridiplantae</taxon>
        <taxon>Chlorophyta</taxon>
        <taxon>core chlorophytes</taxon>
        <taxon>Chlorophyceae</taxon>
        <taxon>CS clade</taxon>
        <taxon>Chlamydomonadales</taxon>
        <taxon>Haematococcaceae</taxon>
        <taxon>Haematococcus</taxon>
    </lineage>
</organism>
<protein>
    <submittedName>
        <fullName evidence="3">Uncharacterized protein</fullName>
    </submittedName>
</protein>
<keyword evidence="4" id="KW-1185">Reference proteome</keyword>
<feature type="signal peptide" evidence="2">
    <location>
        <begin position="1"/>
        <end position="17"/>
    </location>
</feature>
<feature type="non-terminal residue" evidence="3">
    <location>
        <position position="1"/>
    </location>
</feature>
<dbReference type="Proteomes" id="UP000485058">
    <property type="component" value="Unassembled WGS sequence"/>
</dbReference>
<evidence type="ECO:0000313" key="4">
    <source>
        <dbReference type="Proteomes" id="UP000485058"/>
    </source>
</evidence>
<reference evidence="3 4" key="1">
    <citation type="submission" date="2020-02" db="EMBL/GenBank/DDBJ databases">
        <title>Draft genome sequence of Haematococcus lacustris strain NIES-144.</title>
        <authorList>
            <person name="Morimoto D."/>
            <person name="Nakagawa S."/>
            <person name="Yoshida T."/>
            <person name="Sawayama S."/>
        </authorList>
    </citation>
    <scope>NUCLEOTIDE SEQUENCE [LARGE SCALE GENOMIC DNA]</scope>
    <source>
        <strain evidence="3 4">NIES-144</strain>
    </source>
</reference>
<sequence length="161" mass="17420">MAPWFMVPVSLVMCLVAKLVVDNGLQERMDVVAELPMRAKPNMSGPMAKLRAQLGDREIGAPPGVGVLQTGDSRSYVTKGKKGYGAVDDFAYYEGRYASDVAAEALLTREERLAKQAGGATPGEEAEATGEFWSRPGTKVARRRVKPVRLHGPLTEDATEQ</sequence>
<feature type="region of interest" description="Disordered" evidence="1">
    <location>
        <begin position="114"/>
        <end position="161"/>
    </location>
</feature>
<keyword evidence="2" id="KW-0732">Signal</keyword>
<comment type="caution">
    <text evidence="3">The sequence shown here is derived from an EMBL/GenBank/DDBJ whole genome shotgun (WGS) entry which is preliminary data.</text>
</comment>
<gene>
    <name evidence="3" type="ORF">HaLaN_06925</name>
</gene>
<evidence type="ECO:0000313" key="3">
    <source>
        <dbReference type="EMBL" id="GFH11431.1"/>
    </source>
</evidence>
<evidence type="ECO:0000256" key="2">
    <source>
        <dbReference type="SAM" id="SignalP"/>
    </source>
</evidence>